<evidence type="ECO:0000313" key="4">
    <source>
        <dbReference type="Proteomes" id="UP000005240"/>
    </source>
</evidence>
<sequence>MPKTPIQRREKTLNPNDPKVTPRELVNFIRLRAAPGESSGYNLNTPIAELRSVADSLCKPRFGEGPLQTEQQVTAPSKPRLKLVLRREGNNGDGIPATIPANASQTVGGGDPGPISSPLTSVDGDEGTRANKCGEKKGPISFIATAPRGRALECNKKEQMVSSRGNGPARRKKVKSAATSGRSNFEQLETVASSSKNASNKRCLEEVSSEMAATAGRDIPKRTRLSPKPIDTVHIAPLISPTGIELSPEDLPGQGPMIWFEPDQPLESSSPGMTSSWTPLTPTFRNISTPTNEPVYEAVNRFVEAELEEIESLRLKNCFPVDETLSQTVAQVMKTLEIGLLNSEFQTKKIFNGLWADKFTHQCDECWDQPASGIDLCDTQGVDGFFSERSICSREEPTDVFLEKLIERGLIVRPRPPPPASDAQADLQMGPAKLVTPSSSEKPGMVIGCLESILPVDPLIVLSPPLSTPAGGEYDHSQSDYGVAKHQIIGPTRASASKVAPNPDCKSGSSNASAHRLSLPPSRPPMDEVNAARDEINWDNIEDNQRTDPYKDFFEDVYKHAYEAYCNAKPSGRQNGPSSSATGIFKIHPPVSATFKPLSSALPMDLDIESSVQSASASFVPMDLGSNRSIGPESSALASFPSSDPDIKSGKVSNLNDHPWV</sequence>
<protein>
    <submittedName>
        <fullName evidence="2 3">Uncharacterized protein</fullName>
    </submittedName>
</protein>
<reference evidence="2" key="1">
    <citation type="submission" date="2009-11" db="EMBL/GenBank/DDBJ databases">
        <authorList>
            <consortium name="The Broad Institute Genome Sequencing Platform"/>
            <person name="Ward D."/>
            <person name="Feldgarden M."/>
            <person name="Earl A."/>
            <person name="Young S.K."/>
            <person name="Zeng Q."/>
            <person name="Koehrsen M."/>
            <person name="Alvarado L."/>
            <person name="Berlin A."/>
            <person name="Bochicchio J."/>
            <person name="Borenstein D."/>
            <person name="Chapman S.B."/>
            <person name="Chen Z."/>
            <person name="Engels R."/>
            <person name="Freedman E."/>
            <person name="Gellesch M."/>
            <person name="Goldberg J."/>
            <person name="Griggs A."/>
            <person name="Gujja S."/>
            <person name="Heilman E."/>
            <person name="Heiman D."/>
            <person name="Hepburn T."/>
            <person name="Howarth C."/>
            <person name="Jen D."/>
            <person name="Larson L."/>
            <person name="Lewis B."/>
            <person name="Mehta T."/>
            <person name="Park D."/>
            <person name="Pearson M."/>
            <person name="Roberts A."/>
            <person name="Saif S."/>
            <person name="Shea T."/>
            <person name="Shenoy N."/>
            <person name="Sisk P."/>
            <person name="Stolte C."/>
            <person name="Sykes S."/>
            <person name="Thomson T."/>
            <person name="Walk T."/>
            <person name="White J."/>
            <person name="Yandava C."/>
            <person name="Izard J."/>
            <person name="Baranova O.V."/>
            <person name="Blanton J.M."/>
            <person name="Tanner A.C."/>
            <person name="Dewhirst F.E."/>
            <person name="Haas B."/>
            <person name="Nusbaum C."/>
            <person name="Birren B."/>
        </authorList>
    </citation>
    <scope>NUCLEOTIDE SEQUENCE [LARGE SCALE GENOMIC DNA]</scope>
    <source>
        <strain evidence="2">1-1 BBBD Race 1</strain>
    </source>
</reference>
<feature type="compositionally biased region" description="Polar residues" evidence="1">
    <location>
        <begin position="651"/>
        <end position="661"/>
    </location>
</feature>
<feature type="region of interest" description="Disordered" evidence="1">
    <location>
        <begin position="493"/>
        <end position="526"/>
    </location>
</feature>
<organism evidence="2">
    <name type="scientific">Puccinia triticina (isolate 1-1 / race 1 (BBBD))</name>
    <name type="common">Brown leaf rust fungus</name>
    <dbReference type="NCBI Taxonomy" id="630390"/>
    <lineage>
        <taxon>Eukaryota</taxon>
        <taxon>Fungi</taxon>
        <taxon>Dikarya</taxon>
        <taxon>Basidiomycota</taxon>
        <taxon>Pucciniomycotina</taxon>
        <taxon>Pucciniomycetes</taxon>
        <taxon>Pucciniales</taxon>
        <taxon>Pucciniaceae</taxon>
        <taxon>Puccinia</taxon>
    </lineage>
</organism>
<accession>A0A180G3Z3</accession>
<evidence type="ECO:0000313" key="2">
    <source>
        <dbReference type="EMBL" id="OAV87320.1"/>
    </source>
</evidence>
<dbReference type="VEuPathDB" id="FungiDB:PTTG_29478"/>
<reference evidence="2" key="2">
    <citation type="submission" date="2016-05" db="EMBL/GenBank/DDBJ databases">
        <title>Comparative analysis highlights variable genome content of wheat rusts and divergence of the mating loci.</title>
        <authorList>
            <person name="Cuomo C.A."/>
            <person name="Bakkeren G."/>
            <person name="Szabo L."/>
            <person name="Khalil H."/>
            <person name="Joly D."/>
            <person name="Goldberg J."/>
            <person name="Young S."/>
            <person name="Zeng Q."/>
            <person name="Fellers J."/>
        </authorList>
    </citation>
    <scope>NUCLEOTIDE SEQUENCE [LARGE SCALE GENOMIC DNA]</scope>
    <source>
        <strain evidence="2">1-1 BBBD Race 1</strain>
    </source>
</reference>
<reference evidence="3 4" key="3">
    <citation type="journal article" date="2017" name="G3 (Bethesda)">
        <title>Comparative analysis highlights variable genome content of wheat rusts and divergence of the mating loci.</title>
        <authorList>
            <person name="Cuomo C.A."/>
            <person name="Bakkeren G."/>
            <person name="Khalil H.B."/>
            <person name="Panwar V."/>
            <person name="Joly D."/>
            <person name="Linning R."/>
            <person name="Sakthikumar S."/>
            <person name="Song X."/>
            <person name="Adiconis X."/>
            <person name="Fan L."/>
            <person name="Goldberg J.M."/>
            <person name="Levin J.Z."/>
            <person name="Young S."/>
            <person name="Zeng Q."/>
            <person name="Anikster Y."/>
            <person name="Bruce M."/>
            <person name="Wang M."/>
            <person name="Yin C."/>
            <person name="McCallum B."/>
            <person name="Szabo L.J."/>
            <person name="Hulbert S."/>
            <person name="Chen X."/>
            <person name="Fellers J.P."/>
        </authorList>
    </citation>
    <scope>NUCLEOTIDE SEQUENCE</scope>
    <source>
        <strain evidence="4">Isolate 1-1 / race 1 (BBBD)</strain>
        <strain evidence="3">isolate 1-1 / race 1 (BBBD)</strain>
    </source>
</reference>
<gene>
    <name evidence="2" type="ORF">PTTG_29478</name>
</gene>
<dbReference type="EMBL" id="ADAS02000470">
    <property type="protein sequence ID" value="OAV87320.1"/>
    <property type="molecule type" value="Genomic_DNA"/>
</dbReference>
<name>A0A180G3Z3_PUCT1</name>
<reference evidence="3" key="4">
    <citation type="submission" date="2025-05" db="UniProtKB">
        <authorList>
            <consortium name="EnsemblFungi"/>
        </authorList>
    </citation>
    <scope>IDENTIFICATION</scope>
    <source>
        <strain evidence="3">isolate 1-1 / race 1 (BBBD)</strain>
    </source>
</reference>
<evidence type="ECO:0000256" key="1">
    <source>
        <dbReference type="SAM" id="MobiDB-lite"/>
    </source>
</evidence>
<dbReference type="Proteomes" id="UP000005240">
    <property type="component" value="Unassembled WGS sequence"/>
</dbReference>
<evidence type="ECO:0000313" key="3">
    <source>
        <dbReference type="EnsemblFungi" id="PTTG_29478-t43_1-p1"/>
    </source>
</evidence>
<feature type="region of interest" description="Disordered" evidence="1">
    <location>
        <begin position="157"/>
        <end position="182"/>
    </location>
</feature>
<feature type="region of interest" description="Disordered" evidence="1">
    <location>
        <begin position="631"/>
        <end position="661"/>
    </location>
</feature>
<feature type="region of interest" description="Disordered" evidence="1">
    <location>
        <begin position="91"/>
        <end position="110"/>
    </location>
</feature>
<feature type="region of interest" description="Disordered" evidence="1">
    <location>
        <begin position="1"/>
        <end position="21"/>
    </location>
</feature>
<keyword evidence="4" id="KW-1185">Reference proteome</keyword>
<proteinExistence type="predicted"/>
<dbReference type="OrthoDB" id="10690900at2759"/>
<dbReference type="EnsemblFungi" id="PTTG_29478-t43_1">
    <property type="protein sequence ID" value="PTTG_29478-t43_1-p1"/>
    <property type="gene ID" value="PTTG_29478"/>
</dbReference>
<dbReference type="AlphaFoldDB" id="A0A180G3Z3"/>